<evidence type="ECO:0000313" key="1">
    <source>
        <dbReference type="EMBL" id="OPB43698.1"/>
    </source>
</evidence>
<protein>
    <submittedName>
        <fullName evidence="1">Uncharacterized protein</fullName>
    </submittedName>
</protein>
<dbReference type="Gene3D" id="3.40.50.300">
    <property type="entry name" value="P-loop containing nucleotide triphosphate hydrolases"/>
    <property type="match status" value="1"/>
</dbReference>
<dbReference type="PROSITE" id="PS50096">
    <property type="entry name" value="IQ"/>
    <property type="match status" value="1"/>
</dbReference>
<keyword evidence="2" id="KW-1185">Reference proteome</keyword>
<sequence length="197" mass="22546">MAAPVVWINAFPGTGKLTVARELIRLDQSSILIDNHQLIDPVAARFSRDHPQYQTERRRERERAFDKYVLEPTLMSKTIVFTDCQSDDDLGQATAQEYLQAARKAQRPFITIYLSCEIEVNIKRATSSERVQGTTTKLTDAVVLRDALSRCTMFRFENSPYEAYNIDTTDLAPRDTALRIQAYIKGYLSGCKERRSE</sequence>
<reference evidence="1 2" key="1">
    <citation type="submission" date="2016-04" db="EMBL/GenBank/DDBJ databases">
        <title>Multiple horizontal gene transfer events from other fungi enriched the ability of the initially mycotrophic fungus Trichoderma (Ascomycota) to feed on dead plant biomass.</title>
        <authorList>
            <person name="Atanasova L."/>
            <person name="Chenthamara K."/>
            <person name="Zhang J."/>
            <person name="Grujic M."/>
            <person name="Henrissat B."/>
            <person name="Kuo A."/>
            <person name="Aertz A."/>
            <person name="Salamov A."/>
            <person name="Lipzen A."/>
            <person name="Labutti K."/>
            <person name="Barry K."/>
            <person name="Miao Y."/>
            <person name="Rahimi M.J."/>
            <person name="Shen Q."/>
            <person name="Grigoriev I.V."/>
            <person name="Kubicek C.P."/>
            <person name="Druzhinina I.S."/>
        </authorList>
    </citation>
    <scope>NUCLEOTIDE SEQUENCE [LARGE SCALE GENOMIC DNA]</scope>
    <source>
        <strain evidence="1 2">NJAU 4742</strain>
    </source>
</reference>
<comment type="caution">
    <text evidence="1">The sequence shown here is derived from an EMBL/GenBank/DDBJ whole genome shotgun (WGS) entry which is preliminary data.</text>
</comment>
<name>A0A1T3CRI1_9HYPO</name>
<dbReference type="InterPro" id="IPR027417">
    <property type="entry name" value="P-loop_NTPase"/>
</dbReference>
<gene>
    <name evidence="1" type="ORF">A0O28_0099860</name>
</gene>
<organism evidence="1 2">
    <name type="scientific">Trichoderma guizhouense</name>
    <dbReference type="NCBI Taxonomy" id="1491466"/>
    <lineage>
        <taxon>Eukaryota</taxon>
        <taxon>Fungi</taxon>
        <taxon>Dikarya</taxon>
        <taxon>Ascomycota</taxon>
        <taxon>Pezizomycotina</taxon>
        <taxon>Sordariomycetes</taxon>
        <taxon>Hypocreomycetidae</taxon>
        <taxon>Hypocreales</taxon>
        <taxon>Hypocreaceae</taxon>
        <taxon>Trichoderma</taxon>
    </lineage>
</organism>
<dbReference type="Proteomes" id="UP000191004">
    <property type="component" value="Unassembled WGS sequence"/>
</dbReference>
<evidence type="ECO:0000313" key="2">
    <source>
        <dbReference type="Proteomes" id="UP000191004"/>
    </source>
</evidence>
<dbReference type="EMBL" id="LVVK01000008">
    <property type="protein sequence ID" value="OPB43698.1"/>
    <property type="molecule type" value="Genomic_DNA"/>
</dbReference>
<proteinExistence type="predicted"/>
<accession>A0A1T3CRI1</accession>
<dbReference type="SUPFAM" id="SSF52540">
    <property type="entry name" value="P-loop containing nucleoside triphosphate hydrolases"/>
    <property type="match status" value="1"/>
</dbReference>
<dbReference type="AlphaFoldDB" id="A0A1T3CRI1"/>
<dbReference type="OrthoDB" id="5426988at2759"/>